<protein>
    <submittedName>
        <fullName evidence="2">Glycosyltransferase involved in cell wall biosynthesis</fullName>
    </submittedName>
</protein>
<dbReference type="EMBL" id="JACJHT010000002">
    <property type="protein sequence ID" value="MBA9039389.1"/>
    <property type="molecule type" value="Genomic_DNA"/>
</dbReference>
<organism evidence="2 3">
    <name type="scientific">Priestia aryabhattai</name>
    <name type="common">Bacillus aryabhattai</name>
    <dbReference type="NCBI Taxonomy" id="412384"/>
    <lineage>
        <taxon>Bacteria</taxon>
        <taxon>Bacillati</taxon>
        <taxon>Bacillota</taxon>
        <taxon>Bacilli</taxon>
        <taxon>Bacillales</taxon>
        <taxon>Bacillaceae</taxon>
        <taxon>Priestia</taxon>
    </lineage>
</organism>
<keyword evidence="3" id="KW-1185">Reference proteome</keyword>
<feature type="domain" description="Spore protein YkvP/CgeB glycosyl transferase-like" evidence="1">
    <location>
        <begin position="846"/>
        <end position="957"/>
    </location>
</feature>
<dbReference type="Pfam" id="PF13524">
    <property type="entry name" value="Glyco_trans_1_2"/>
    <property type="match status" value="1"/>
</dbReference>
<dbReference type="InterPro" id="IPR055259">
    <property type="entry name" value="YkvP/CgeB_Glyco_trans-like"/>
</dbReference>
<accession>A0A7W3NAJ4</accession>
<comment type="caution">
    <text evidence="2">The sequence shown here is derived from an EMBL/GenBank/DDBJ whole genome shotgun (WGS) entry which is preliminary data.</text>
</comment>
<evidence type="ECO:0000313" key="2">
    <source>
        <dbReference type="EMBL" id="MBA9039389.1"/>
    </source>
</evidence>
<evidence type="ECO:0000313" key="3">
    <source>
        <dbReference type="Proteomes" id="UP000543174"/>
    </source>
</evidence>
<gene>
    <name evidence="2" type="ORF">HNP21_002496</name>
</gene>
<dbReference type="GO" id="GO:0016740">
    <property type="term" value="F:transferase activity"/>
    <property type="evidence" value="ECO:0007669"/>
    <property type="project" value="UniProtKB-KW"/>
</dbReference>
<dbReference type="AlphaFoldDB" id="A0A7W3NAJ4"/>
<reference evidence="2" key="1">
    <citation type="submission" date="2020-08" db="EMBL/GenBank/DDBJ databases">
        <title>Functional genomics of gut bacteria from endangered species of beetles.</title>
        <authorList>
            <person name="Carlos-Shanley C."/>
        </authorList>
    </citation>
    <scope>NUCLEOTIDE SEQUENCE [LARGE SCALE GENOMIC DNA]</scope>
    <source>
        <strain evidence="2">S00060</strain>
    </source>
</reference>
<dbReference type="RefSeq" id="WP_182527574.1">
    <property type="nucleotide sequence ID" value="NZ_JACJHT010000002.1"/>
</dbReference>
<sequence length="1170" mass="135874">MISDIQKRMKSITQKRDWAKAHRIPSLEFSEVEANSGWFKKNQVAVSFNEDDRSFTVDLNSNNYTYLTYREQNIDFQQAPVEENIAFDFASQQTLVFKGTKSESVSVELFIIEYKNRKKVGIHRFEMNSEGIIPFSQSTDSIRLALRVKGQGTFKIESMLINDRGFWNQSELLTEGNYIVLEQNQWYMPKSDQLYYDPFNKKFNVSFEDKQFAYVTHREGNAAFSAQPASPVAVHDDTLSVCFQGEKENSVDVRLAIVFYQDGKKVGTDELKLNNKKLIHFQESYNAIRLAVRVSGKGEFKLDDIIINNVSYWWVHEVKVTVPKMTVDAPVKYALNEHSLKGWQESNNGVIYHPWNQLFQSKLKGQEFLHLTTQHFSTSENISVVVNHDSTYVITPAGEVYEGIELVVYAVGYKNSKQNEIHQLELNEKAELRFKKDTEHVEFLIRVTESGFFKGLQINIQEKPIEITNSAQLELQASDWFASAKKLVQLSTSEKGLHGSVNIEAGKNSYISYKETNNSFKMLPTHHIMTMQKGFEYEFTVKGKADEDVAVIPMFIGYSDEEKLQVLQLKFNSMTKVQIHPDITQFRIALRLSGKGEFDVHTISINEMKSIEREQSLDYVAKQEVDAFKMLPPKPIKEMKMAVIFDEFTTASYEHECKLIKMTPDNWLEVMTKEQPDLLMVESAWRGNGGVWNKRVGYYGEENMKPLYSLLAWCKEHNVPTVFWNKEDPVHFNRFIETARRFDYIFTTDENMVPYYQERAGHQNAFALPFAAQPAIHNPIKIVDERENKACFAGSYYRHHEERCIDMDRLLDAAAKVGLDIYDRNYIQNLKGLMPNHQFPDRFVPYVKGNLKYYEIDKAYKGYKVMINVNTVKESPTMFSRRVYEGLACGTPVISTYAQGIGEIFGDLVYMSEDPTSLHEEFKQLLEDERYYEEKALTGIRDVLTKHTYTHRLEYIIEKVGLNFAFELPTVTVVAIANTRQEFENIIDQFNRQAYDNKQLYILVDTFDGYLDLYNKYNTKTIHTFVRSYMHNYLNIRDWISSEYVTYFGQDSYYGKNYLLDLMLSTTFTDSDFIGKTTYYSMENGKLEEKNAGQEYEFVRELSSQSSVAKTNVYSNLSLEQVINLFEQDQSLASYAKYGKQFFSNDKFNYLKLEDSSKSEITAMVNKIEL</sequence>
<proteinExistence type="predicted"/>
<name>A0A7W3NAJ4_PRIAR</name>
<dbReference type="Proteomes" id="UP000543174">
    <property type="component" value="Unassembled WGS sequence"/>
</dbReference>
<evidence type="ECO:0000259" key="1">
    <source>
        <dbReference type="Pfam" id="PF13524"/>
    </source>
</evidence>
<dbReference type="Gene3D" id="3.40.50.2000">
    <property type="entry name" value="Glycogen Phosphorylase B"/>
    <property type="match status" value="1"/>
</dbReference>
<dbReference type="SUPFAM" id="SSF53756">
    <property type="entry name" value="UDP-Glycosyltransferase/glycogen phosphorylase"/>
    <property type="match status" value="1"/>
</dbReference>